<sequence length="108" mass="12189">MVDLDVVKQHCRIDTDFSGDDALLTLYTGAAERYVQTWTRRTLYENQNSHGYADDPDPILLNDDVKAAMLLLIGHWYANRESVAVGQTVAEVPFAVEALLQPYRIYGV</sequence>
<keyword evidence="2" id="KW-1185">Reference proteome</keyword>
<reference evidence="2" key="1">
    <citation type="submission" date="2011-11" db="EMBL/GenBank/DDBJ databases">
        <title>The genomes of several lambdoid coliphages.</title>
        <authorList>
            <person name="Refardt D."/>
            <person name="Gencoglu M."/>
            <person name="Kunzli-Gontarczyk M."/>
            <person name="Bruggmann R."/>
            <person name="Kropinski A.M."/>
        </authorList>
    </citation>
    <scope>NUCLEOTIDE SEQUENCE [LARGE SCALE GENOMIC DNA]</scope>
</reference>
<dbReference type="RefSeq" id="YP_007111583.1">
    <property type="nucleotide sequence ID" value="NC_019708.1"/>
</dbReference>
<dbReference type="KEGG" id="vg:14181675"/>
<dbReference type="Gene3D" id="1.10.3230.30">
    <property type="entry name" value="Phage gp6-like head-tail connector protein"/>
    <property type="match status" value="1"/>
</dbReference>
<dbReference type="EMBL" id="JQ182731">
    <property type="protein sequence ID" value="AFM76225.1"/>
    <property type="molecule type" value="Genomic_DNA"/>
</dbReference>
<proteinExistence type="predicted"/>
<dbReference type="InterPro" id="IPR006450">
    <property type="entry name" value="Phage_HK97_gp6-like"/>
</dbReference>
<evidence type="ECO:0000313" key="1">
    <source>
        <dbReference type="EMBL" id="AFM76225.1"/>
    </source>
</evidence>
<name>K7PKT4_9CAUD</name>
<organism evidence="1 2">
    <name type="scientific">Enterobacteria phage mEp235</name>
    <dbReference type="NCBI Taxonomy" id="1147150"/>
    <lineage>
        <taxon>Viruses</taxon>
        <taxon>Duplodnaviria</taxon>
        <taxon>Heunggongvirae</taxon>
        <taxon>Uroviricota</taxon>
        <taxon>Caudoviricetes</taxon>
        <taxon>Hendrixvirinae</taxon>
        <taxon>Nochtlivirus</taxon>
        <taxon>Nochtlivirus mEp235</taxon>
    </lineage>
</organism>
<gene>
    <name evidence="1" type="ORF">mEp235_007</name>
</gene>
<accession>K7PKT4</accession>
<protein>
    <submittedName>
        <fullName evidence="1">Head-tail connector II</fullName>
    </submittedName>
</protein>
<dbReference type="GeneID" id="14181675"/>
<dbReference type="InterPro" id="IPR021146">
    <property type="entry name" value="Phage_gp6-like_head-tail"/>
</dbReference>
<dbReference type="NCBIfam" id="TIGR01560">
    <property type="entry name" value="put_DNA_pack"/>
    <property type="match status" value="1"/>
</dbReference>
<dbReference type="CDD" id="cd08054">
    <property type="entry name" value="gp6"/>
    <property type="match status" value="1"/>
</dbReference>
<dbReference type="Proteomes" id="UP000010395">
    <property type="component" value="Segment"/>
</dbReference>
<dbReference type="OrthoDB" id="17246at10239"/>
<evidence type="ECO:0000313" key="2">
    <source>
        <dbReference type="Proteomes" id="UP000010395"/>
    </source>
</evidence>
<dbReference type="Pfam" id="PF05135">
    <property type="entry name" value="Phage_connect_1"/>
    <property type="match status" value="1"/>
</dbReference>